<dbReference type="Gene3D" id="2.160.20.10">
    <property type="entry name" value="Single-stranded right-handed beta-helix, Pectin lyase-like"/>
    <property type="match status" value="1"/>
</dbReference>
<protein>
    <submittedName>
        <fullName evidence="3">Pectate lyase</fullName>
    </submittedName>
</protein>
<dbReference type="Proteomes" id="UP000198999">
    <property type="component" value="Unassembled WGS sequence"/>
</dbReference>
<dbReference type="OrthoDB" id="8737820at2"/>
<evidence type="ECO:0000256" key="1">
    <source>
        <dbReference type="ARBA" id="ARBA00022723"/>
    </source>
</evidence>
<sequence length="611" mass="67055">MENLRLNLNLLIIFVFFLTFLSSCNNEELYVSQIEEQILEEENEETPETVNEIFQIEIENDVAETFENVPVEIKILENDSSIPANFTVTSTSPQEGSLEIIDNDTPNDFSDDSILYSPNPGYSGADSFEYTICDADSVTENCSTAVVTISVNPRVDNIATELKAFPSAYGSGSNVTGGRGKPVYRVSNLNGTGAGSFAQALSDSKTTNGGIIVFDVGGTINRETSFSFGGLQNVTIAGQTAPYPGITFAGNKMEIKNSSNVILRFMRFRPPYTASGNLKEALSFRNVQDIIVDHCSFSWGNDEVVTFWAPGGGETIQNITFQRNILAEGKTGMLLGDSDDPSKNDNLSFIYNLTYNITHRFPNIHTDGNAEIVNNFIYNYKHRLTVTKGSPKLNYIGNYIESALNTVSDVKVNMIVTNEEKSGSFPLIYAEQNVADGRLTADGDNWTLFRYRDVSSPYSDEGNPISEASYRTNTMFPLLGHDVPVLSASAARTSILADVGANKYLSADGKVNNYSDTVDQHYFDNINNSTPHSYKGGNSADYPSDPHYIAFQNSVSATPVNTRSVDYDSDNDGMPDVWEIAAFGDLTRDGTGDFDGDGYTDVEEFLNLVDF</sequence>
<dbReference type="PANTHER" id="PTHR42970">
    <property type="entry name" value="PECTATE LYASE C-RELATED"/>
    <property type="match status" value="1"/>
</dbReference>
<dbReference type="Gene3D" id="2.60.40.3440">
    <property type="match status" value="1"/>
</dbReference>
<keyword evidence="3" id="KW-0456">Lyase</keyword>
<accession>A0A1H9G6I5</accession>
<keyword evidence="1" id="KW-0479">Metal-binding</keyword>
<name>A0A1H9G6I5_9FLAO</name>
<gene>
    <name evidence="3" type="ORF">SAMN05421824_1701</name>
</gene>
<dbReference type="GO" id="GO:0046872">
    <property type="term" value="F:metal ion binding"/>
    <property type="evidence" value="ECO:0007669"/>
    <property type="project" value="UniProtKB-KW"/>
</dbReference>
<evidence type="ECO:0000256" key="2">
    <source>
        <dbReference type="ARBA" id="ARBA00023180"/>
    </source>
</evidence>
<dbReference type="PROSITE" id="PS51257">
    <property type="entry name" value="PROKAR_LIPOPROTEIN"/>
    <property type="match status" value="1"/>
</dbReference>
<evidence type="ECO:0000313" key="4">
    <source>
        <dbReference type="Proteomes" id="UP000198999"/>
    </source>
</evidence>
<dbReference type="InterPro" id="IPR011050">
    <property type="entry name" value="Pectin_lyase_fold/virulence"/>
</dbReference>
<dbReference type="STRING" id="419940.SAMN05421824_1701"/>
<dbReference type="GO" id="GO:0016829">
    <property type="term" value="F:lyase activity"/>
    <property type="evidence" value="ECO:0007669"/>
    <property type="project" value="UniProtKB-KW"/>
</dbReference>
<dbReference type="RefSeq" id="WP_092578496.1">
    <property type="nucleotide sequence ID" value="NZ_FOFN01000002.1"/>
</dbReference>
<dbReference type="EMBL" id="FOFN01000002">
    <property type="protein sequence ID" value="SEQ45701.1"/>
    <property type="molecule type" value="Genomic_DNA"/>
</dbReference>
<dbReference type="InterPro" id="IPR012334">
    <property type="entry name" value="Pectin_lyas_fold"/>
</dbReference>
<evidence type="ECO:0000313" key="3">
    <source>
        <dbReference type="EMBL" id="SEQ45701.1"/>
    </source>
</evidence>
<proteinExistence type="predicted"/>
<dbReference type="SUPFAM" id="SSF51126">
    <property type="entry name" value="Pectin lyase-like"/>
    <property type="match status" value="1"/>
</dbReference>
<reference evidence="3 4" key="1">
    <citation type="submission" date="2016-10" db="EMBL/GenBank/DDBJ databases">
        <authorList>
            <person name="de Groot N.N."/>
        </authorList>
    </citation>
    <scope>NUCLEOTIDE SEQUENCE [LARGE SCALE GENOMIC DNA]</scope>
    <source>
        <strain evidence="3 4">DSM 21035</strain>
    </source>
</reference>
<dbReference type="PANTHER" id="PTHR42970:SF1">
    <property type="entry name" value="PECTATE LYASE C-RELATED"/>
    <property type="match status" value="1"/>
</dbReference>
<keyword evidence="2" id="KW-0325">Glycoprotein</keyword>
<keyword evidence="4" id="KW-1185">Reference proteome</keyword>
<organism evidence="3 4">
    <name type="scientific">Hyunsoonleella jejuensis</name>
    <dbReference type="NCBI Taxonomy" id="419940"/>
    <lineage>
        <taxon>Bacteria</taxon>
        <taxon>Pseudomonadati</taxon>
        <taxon>Bacteroidota</taxon>
        <taxon>Flavobacteriia</taxon>
        <taxon>Flavobacteriales</taxon>
        <taxon>Flavobacteriaceae</taxon>
    </lineage>
</organism>
<dbReference type="InterPro" id="IPR052063">
    <property type="entry name" value="Polysaccharide_Lyase_1"/>
</dbReference>
<dbReference type="AlphaFoldDB" id="A0A1H9G6I5"/>
<dbReference type="Pfam" id="PF17963">
    <property type="entry name" value="Big_9"/>
    <property type="match status" value="1"/>
</dbReference>